<evidence type="ECO:0000256" key="6">
    <source>
        <dbReference type="ARBA" id="ARBA00022729"/>
    </source>
</evidence>
<comment type="subcellular location">
    <subcellularLocation>
        <location evidence="1">Cell outer membrane</location>
        <topology evidence="1">Multi-pass membrane protein</topology>
    </subcellularLocation>
</comment>
<dbReference type="InterPro" id="IPR050298">
    <property type="entry name" value="Gram-neg_bact_OMP"/>
</dbReference>
<keyword evidence="3" id="KW-0813">Transport</keyword>
<feature type="chain" id="PRO_5031046827" evidence="12">
    <location>
        <begin position="20"/>
        <end position="352"/>
    </location>
</feature>
<dbReference type="AlphaFoldDB" id="A0A7X6DID4"/>
<gene>
    <name evidence="14" type="ORF">RAMLITH_17355</name>
</gene>
<evidence type="ECO:0000256" key="1">
    <source>
        <dbReference type="ARBA" id="ARBA00004571"/>
    </source>
</evidence>
<dbReference type="Proteomes" id="UP000521868">
    <property type="component" value="Unassembled WGS sequence"/>
</dbReference>
<evidence type="ECO:0000256" key="2">
    <source>
        <dbReference type="ARBA" id="ARBA00011233"/>
    </source>
</evidence>
<dbReference type="SUPFAM" id="SSF56935">
    <property type="entry name" value="Porins"/>
    <property type="match status" value="1"/>
</dbReference>
<keyword evidence="9" id="KW-0472">Membrane</keyword>
<keyword evidence="6 12" id="KW-0732">Signal</keyword>
<dbReference type="PANTHER" id="PTHR34501">
    <property type="entry name" value="PROTEIN YDDL-RELATED"/>
    <property type="match status" value="1"/>
</dbReference>
<dbReference type="CDD" id="cd00342">
    <property type="entry name" value="gram_neg_porins"/>
    <property type="match status" value="1"/>
</dbReference>
<keyword evidence="4" id="KW-1134">Transmembrane beta strand</keyword>
<dbReference type="EMBL" id="VTOX01000006">
    <property type="protein sequence ID" value="NKE67593.1"/>
    <property type="molecule type" value="Genomic_DNA"/>
</dbReference>
<dbReference type="GO" id="GO:0009279">
    <property type="term" value="C:cell outer membrane"/>
    <property type="evidence" value="ECO:0007669"/>
    <property type="project" value="UniProtKB-SubCell"/>
</dbReference>
<evidence type="ECO:0000256" key="12">
    <source>
        <dbReference type="SAM" id="SignalP"/>
    </source>
</evidence>
<evidence type="ECO:0000256" key="11">
    <source>
        <dbReference type="SAM" id="MobiDB-lite"/>
    </source>
</evidence>
<comment type="caution">
    <text evidence="14">The sequence shown here is derived from an EMBL/GenBank/DDBJ whole genome shotgun (WGS) entry which is preliminary data.</text>
</comment>
<keyword evidence="15" id="KW-1185">Reference proteome</keyword>
<dbReference type="Gene3D" id="2.40.160.10">
    <property type="entry name" value="Porin"/>
    <property type="match status" value="1"/>
</dbReference>
<evidence type="ECO:0000256" key="8">
    <source>
        <dbReference type="ARBA" id="ARBA00023114"/>
    </source>
</evidence>
<evidence type="ECO:0000256" key="5">
    <source>
        <dbReference type="ARBA" id="ARBA00022692"/>
    </source>
</evidence>
<comment type="subunit">
    <text evidence="2">Homotrimer.</text>
</comment>
<keyword evidence="5" id="KW-0812">Transmembrane</keyword>
<organism evidence="14 15">
    <name type="scientific">Ramlibacter lithotrophicus</name>
    <dbReference type="NCBI Taxonomy" id="2606681"/>
    <lineage>
        <taxon>Bacteria</taxon>
        <taxon>Pseudomonadati</taxon>
        <taxon>Pseudomonadota</taxon>
        <taxon>Betaproteobacteria</taxon>
        <taxon>Burkholderiales</taxon>
        <taxon>Comamonadaceae</taxon>
        <taxon>Ramlibacter</taxon>
    </lineage>
</organism>
<feature type="compositionally biased region" description="Polar residues" evidence="11">
    <location>
        <begin position="83"/>
        <end position="92"/>
    </location>
</feature>
<evidence type="ECO:0000256" key="10">
    <source>
        <dbReference type="ARBA" id="ARBA00023237"/>
    </source>
</evidence>
<feature type="region of interest" description="Disordered" evidence="11">
    <location>
        <begin position="83"/>
        <end position="107"/>
    </location>
</feature>
<sequence length="352" mass="36127">MKKTLFAAALLASAVTVSAQPSITLFGVVDARVAIGRGSLADAVQLTSAGLNTSRLGFRGSEDLGGGLAASFWLEAALSNDSGAGGPTNTNNQASGAGTGSSGSQGLTFARRSTVSLTGRNWGELRLGREYVPQYLNLLFDPFGNVGVGVPLTLSSIITGVTSTRASNGVAYFLPAGLGGFYGTARYYLGENSRDGAATEDDGNGGGVRIGYASGPLDMAVATGRTEYASGDTRQTNIGGSWNFKVAKVFLVIGRDRRGALRGRSWEVAGVVPLGRGEFKLALSDYSTDAAGNPESKKVALGYVQHLSKRTALYTTWARVENSGGAAASLNGSSTAANASSSGLDLGIRHSF</sequence>
<feature type="domain" description="Porin" evidence="13">
    <location>
        <begin position="7"/>
        <end position="324"/>
    </location>
</feature>
<keyword evidence="8" id="KW-0626">Porin</keyword>
<dbReference type="InterPro" id="IPR033900">
    <property type="entry name" value="Gram_neg_porin_domain"/>
</dbReference>
<dbReference type="GO" id="GO:0015288">
    <property type="term" value="F:porin activity"/>
    <property type="evidence" value="ECO:0007669"/>
    <property type="project" value="UniProtKB-KW"/>
</dbReference>
<accession>A0A7X6DID4</accession>
<dbReference type="PANTHER" id="PTHR34501:SF9">
    <property type="entry name" value="MAJOR OUTER MEMBRANE PROTEIN P.IA"/>
    <property type="match status" value="1"/>
</dbReference>
<protein>
    <submittedName>
        <fullName evidence="14">Porin</fullName>
    </submittedName>
</protein>
<evidence type="ECO:0000256" key="7">
    <source>
        <dbReference type="ARBA" id="ARBA00023065"/>
    </source>
</evidence>
<dbReference type="InterPro" id="IPR023614">
    <property type="entry name" value="Porin_dom_sf"/>
</dbReference>
<evidence type="ECO:0000256" key="9">
    <source>
        <dbReference type="ARBA" id="ARBA00023136"/>
    </source>
</evidence>
<dbReference type="GO" id="GO:0046930">
    <property type="term" value="C:pore complex"/>
    <property type="evidence" value="ECO:0007669"/>
    <property type="project" value="UniProtKB-KW"/>
</dbReference>
<evidence type="ECO:0000256" key="4">
    <source>
        <dbReference type="ARBA" id="ARBA00022452"/>
    </source>
</evidence>
<reference evidence="14 15" key="1">
    <citation type="journal article" date="2020" name="Nature">
        <title>Bacterial chemolithoautotrophy via manganese oxidation.</title>
        <authorList>
            <person name="Yu H."/>
            <person name="Leadbetter J.R."/>
        </authorList>
    </citation>
    <scope>NUCLEOTIDE SEQUENCE [LARGE SCALE GENOMIC DNA]</scope>
    <source>
        <strain evidence="14 15">RBP-1</strain>
    </source>
</reference>
<evidence type="ECO:0000256" key="3">
    <source>
        <dbReference type="ARBA" id="ARBA00022448"/>
    </source>
</evidence>
<evidence type="ECO:0000259" key="13">
    <source>
        <dbReference type="Pfam" id="PF13609"/>
    </source>
</evidence>
<evidence type="ECO:0000313" key="15">
    <source>
        <dbReference type="Proteomes" id="UP000521868"/>
    </source>
</evidence>
<name>A0A7X6DID4_9BURK</name>
<evidence type="ECO:0000313" key="14">
    <source>
        <dbReference type="EMBL" id="NKE67593.1"/>
    </source>
</evidence>
<dbReference type="GO" id="GO:0006811">
    <property type="term" value="P:monoatomic ion transport"/>
    <property type="evidence" value="ECO:0007669"/>
    <property type="project" value="UniProtKB-KW"/>
</dbReference>
<dbReference type="Pfam" id="PF13609">
    <property type="entry name" value="Porin_4"/>
    <property type="match status" value="1"/>
</dbReference>
<keyword evidence="7" id="KW-0406">Ion transport</keyword>
<keyword evidence="10" id="KW-0998">Cell outer membrane</keyword>
<feature type="signal peptide" evidence="12">
    <location>
        <begin position="1"/>
        <end position="19"/>
    </location>
</feature>
<proteinExistence type="predicted"/>